<name>A0AA40HLE6_CNENI</name>
<dbReference type="InterPro" id="IPR017970">
    <property type="entry name" value="Homeobox_CS"/>
</dbReference>
<evidence type="ECO:0000256" key="2">
    <source>
        <dbReference type="ARBA" id="ARBA00022473"/>
    </source>
</evidence>
<dbReference type="GO" id="GO:0005634">
    <property type="term" value="C:nucleus"/>
    <property type="evidence" value="ECO:0007669"/>
    <property type="project" value="UniProtKB-SubCell"/>
</dbReference>
<dbReference type="GO" id="GO:0000978">
    <property type="term" value="F:RNA polymerase II cis-regulatory region sequence-specific DNA binding"/>
    <property type="evidence" value="ECO:0007669"/>
    <property type="project" value="TreeGrafter"/>
</dbReference>
<dbReference type="InterPro" id="IPR020479">
    <property type="entry name" value="HD_metazoa"/>
</dbReference>
<evidence type="ECO:0000256" key="5">
    <source>
        <dbReference type="ARBA" id="ARBA00023242"/>
    </source>
</evidence>
<dbReference type="PROSITE" id="PS00027">
    <property type="entry name" value="HOMEOBOX_1"/>
    <property type="match status" value="1"/>
</dbReference>
<evidence type="ECO:0000256" key="8">
    <source>
        <dbReference type="RuleBase" id="RU000682"/>
    </source>
</evidence>
<keyword evidence="2" id="KW-0217">Developmental protein</keyword>
<keyword evidence="12" id="KW-1185">Reference proteome</keyword>
<evidence type="ECO:0000256" key="1">
    <source>
        <dbReference type="ARBA" id="ARBA00004123"/>
    </source>
</evidence>
<evidence type="ECO:0000256" key="7">
    <source>
        <dbReference type="PROSITE-ProRule" id="PRU00108"/>
    </source>
</evidence>
<dbReference type="Proteomes" id="UP001177744">
    <property type="component" value="Unassembled WGS sequence"/>
</dbReference>
<dbReference type="SUPFAM" id="SSF46689">
    <property type="entry name" value="Homeodomain-like"/>
    <property type="match status" value="1"/>
</dbReference>
<accession>A0AA40HLE6</accession>
<reference evidence="11" key="1">
    <citation type="submission" date="2023-06" db="EMBL/GenBank/DDBJ databases">
        <title>Reference genome for the Northern bat (Eptesicus nilssonii), a most northern bat species.</title>
        <authorList>
            <person name="Laine V.N."/>
            <person name="Pulliainen A.T."/>
            <person name="Lilley T.M."/>
        </authorList>
    </citation>
    <scope>NUCLEOTIDE SEQUENCE</scope>
    <source>
        <strain evidence="11">BLF_Eptnil</strain>
        <tissue evidence="11">Kidney</tissue>
    </source>
</reference>
<dbReference type="InterPro" id="IPR009057">
    <property type="entry name" value="Homeodomain-like_sf"/>
</dbReference>
<dbReference type="PROSITE" id="PS50071">
    <property type="entry name" value="HOMEOBOX_2"/>
    <property type="match status" value="1"/>
</dbReference>
<dbReference type="FunFam" id="1.10.10.60:FF:000315">
    <property type="entry name" value="NK1 homeobox 2"/>
    <property type="match status" value="1"/>
</dbReference>
<dbReference type="GO" id="GO:0000981">
    <property type="term" value="F:DNA-binding transcription factor activity, RNA polymerase II-specific"/>
    <property type="evidence" value="ECO:0007669"/>
    <property type="project" value="InterPro"/>
</dbReference>
<evidence type="ECO:0000256" key="3">
    <source>
        <dbReference type="ARBA" id="ARBA00023125"/>
    </source>
</evidence>
<feature type="compositionally biased region" description="Low complexity" evidence="9">
    <location>
        <begin position="214"/>
        <end position="231"/>
    </location>
</feature>
<comment type="subcellular location">
    <subcellularLocation>
        <location evidence="1 7 8">Nucleus</location>
    </subcellularLocation>
</comment>
<dbReference type="SMART" id="SM00389">
    <property type="entry name" value="HOX"/>
    <property type="match status" value="1"/>
</dbReference>
<dbReference type="InterPro" id="IPR001356">
    <property type="entry name" value="HD"/>
</dbReference>
<comment type="similarity">
    <text evidence="6">Belongs to the NK-1 homeobox family.</text>
</comment>
<feature type="region of interest" description="Disordered" evidence="9">
    <location>
        <begin position="39"/>
        <end position="66"/>
    </location>
</feature>
<evidence type="ECO:0000256" key="9">
    <source>
        <dbReference type="SAM" id="MobiDB-lite"/>
    </source>
</evidence>
<feature type="compositionally biased region" description="Gly residues" evidence="9">
    <location>
        <begin position="325"/>
        <end position="339"/>
    </location>
</feature>
<gene>
    <name evidence="11" type="ORF">QTO34_005753</name>
</gene>
<sequence>MLAWQDGGAKAAASPHKISFSVLDILDPQKFTRATLPALRPAPREARKSLAEAGAGEEAGSGDPGPPARAPCLALIVWGSGRLWRPRWAPAVSLVIVRIAPRRGAPPPPPHDRYPITGHRVSPAYSLQTSERQGVLHPYTAPLHRPPTPHPYTAAPRRAGQAGLGLGRGELHAADPGAAAASPLQCSEAEEADEDEDPEDAGGRRRDRAASLQAGPPSSPEARPAALAAGECGAGGRAGSPGSPQPRRRRAEPSSARPRRARTAFTYEQLVALESKFRATRYLSVCERLSLALSLSLTETQVKIWFQNRRTKWKKQNPGADGAAQAGGGAAPAGAPGGSGERRRRRRRLGGQPGSPRPGRAALPDFPLLLGGQRVLPRRRLPADGRRRRRGPLCALPRGPLPGPLLRPSPMSSHPAGLRFAGTLSLGLTEAPGALAQLTPPPLADLSQRNDDQAELKVTFRSSCRFPAGSLTDHVGPVDRGAQFGPLSPSAHRAGPASPLG</sequence>
<evidence type="ECO:0000259" key="10">
    <source>
        <dbReference type="PROSITE" id="PS50071"/>
    </source>
</evidence>
<organism evidence="11 12">
    <name type="scientific">Cnephaeus nilssonii</name>
    <name type="common">Northern bat</name>
    <name type="synonym">Eptesicus nilssonii</name>
    <dbReference type="NCBI Taxonomy" id="3371016"/>
    <lineage>
        <taxon>Eukaryota</taxon>
        <taxon>Metazoa</taxon>
        <taxon>Chordata</taxon>
        <taxon>Craniata</taxon>
        <taxon>Vertebrata</taxon>
        <taxon>Euteleostomi</taxon>
        <taxon>Mammalia</taxon>
        <taxon>Eutheria</taxon>
        <taxon>Laurasiatheria</taxon>
        <taxon>Chiroptera</taxon>
        <taxon>Yangochiroptera</taxon>
        <taxon>Vespertilionidae</taxon>
        <taxon>Cnephaeus</taxon>
    </lineage>
</organism>
<feature type="compositionally biased region" description="Acidic residues" evidence="9">
    <location>
        <begin position="188"/>
        <end position="200"/>
    </location>
</feature>
<dbReference type="PANTHER" id="PTHR24340:SF17">
    <property type="entry name" value="NK1 TRANSCRIPTION FACTOR-RELATED PROTEIN 2"/>
    <property type="match status" value="1"/>
</dbReference>
<evidence type="ECO:0000313" key="11">
    <source>
        <dbReference type="EMBL" id="KAK1333370.1"/>
    </source>
</evidence>
<feature type="region of interest" description="Disordered" evidence="9">
    <location>
        <begin position="138"/>
        <end position="261"/>
    </location>
</feature>
<comment type="caution">
    <text evidence="11">The sequence shown here is derived from an EMBL/GenBank/DDBJ whole genome shotgun (WGS) entry which is preliminary data.</text>
</comment>
<feature type="region of interest" description="Disordered" evidence="9">
    <location>
        <begin position="469"/>
        <end position="501"/>
    </location>
</feature>
<dbReference type="CDD" id="cd00086">
    <property type="entry name" value="homeodomain"/>
    <property type="match status" value="1"/>
</dbReference>
<dbReference type="PANTHER" id="PTHR24340">
    <property type="entry name" value="HOMEOBOX PROTEIN NKX"/>
    <property type="match status" value="1"/>
</dbReference>
<dbReference type="AlphaFoldDB" id="A0AA40HLE6"/>
<feature type="DNA-binding region" description="Homeobox" evidence="7">
    <location>
        <begin position="258"/>
        <end position="317"/>
    </location>
</feature>
<evidence type="ECO:0000313" key="12">
    <source>
        <dbReference type="Proteomes" id="UP001177744"/>
    </source>
</evidence>
<protein>
    <recommendedName>
        <fullName evidence="10">Homeobox domain-containing protein</fullName>
    </recommendedName>
</protein>
<keyword evidence="4 7" id="KW-0371">Homeobox</keyword>
<keyword evidence="5 7" id="KW-0539">Nucleus</keyword>
<dbReference type="PRINTS" id="PR00024">
    <property type="entry name" value="HOMEOBOX"/>
</dbReference>
<keyword evidence="3 7" id="KW-0238">DNA-binding</keyword>
<evidence type="ECO:0000256" key="6">
    <source>
        <dbReference type="ARBA" id="ARBA00061009"/>
    </source>
</evidence>
<feature type="region of interest" description="Disordered" evidence="9">
    <location>
        <begin position="312"/>
        <end position="404"/>
    </location>
</feature>
<proteinExistence type="inferred from homology"/>
<evidence type="ECO:0000256" key="4">
    <source>
        <dbReference type="ARBA" id="ARBA00023155"/>
    </source>
</evidence>
<feature type="domain" description="Homeobox" evidence="10">
    <location>
        <begin position="256"/>
        <end position="316"/>
    </location>
</feature>
<dbReference type="GO" id="GO:0030154">
    <property type="term" value="P:cell differentiation"/>
    <property type="evidence" value="ECO:0007669"/>
    <property type="project" value="TreeGrafter"/>
</dbReference>
<dbReference type="Gene3D" id="1.10.10.60">
    <property type="entry name" value="Homeodomain-like"/>
    <property type="match status" value="1"/>
</dbReference>
<dbReference type="InterPro" id="IPR050394">
    <property type="entry name" value="Homeobox_NK-like"/>
</dbReference>
<dbReference type="Pfam" id="PF00046">
    <property type="entry name" value="Homeodomain"/>
    <property type="match status" value="1"/>
</dbReference>
<feature type="compositionally biased region" description="Basic residues" evidence="9">
    <location>
        <begin position="376"/>
        <end position="391"/>
    </location>
</feature>
<dbReference type="EMBL" id="JAULJE010000016">
    <property type="protein sequence ID" value="KAK1333370.1"/>
    <property type="molecule type" value="Genomic_DNA"/>
</dbReference>